<keyword evidence="4 7" id="KW-0812">Transmembrane</keyword>
<dbReference type="InterPro" id="IPR020846">
    <property type="entry name" value="MFS_dom"/>
</dbReference>
<evidence type="ECO:0000256" key="6">
    <source>
        <dbReference type="ARBA" id="ARBA00023136"/>
    </source>
</evidence>
<keyword evidence="5 7" id="KW-1133">Transmembrane helix</keyword>
<keyword evidence="6 7" id="KW-0472">Membrane</keyword>
<dbReference type="PANTHER" id="PTHR23513">
    <property type="entry name" value="INTEGRAL MEMBRANE EFFLUX PROTEIN-RELATED"/>
    <property type="match status" value="1"/>
</dbReference>
<feature type="transmembrane region" description="Helical" evidence="7">
    <location>
        <begin position="373"/>
        <end position="393"/>
    </location>
</feature>
<evidence type="ECO:0000259" key="8">
    <source>
        <dbReference type="PROSITE" id="PS50850"/>
    </source>
</evidence>
<dbReference type="Proteomes" id="UP000435323">
    <property type="component" value="Unassembled WGS sequence"/>
</dbReference>
<dbReference type="InterPro" id="IPR036259">
    <property type="entry name" value="MFS_trans_sf"/>
</dbReference>
<feature type="transmembrane region" description="Helical" evidence="7">
    <location>
        <begin position="79"/>
        <end position="100"/>
    </location>
</feature>
<dbReference type="AlphaFoldDB" id="A0A6N3YWH2"/>
<evidence type="ECO:0000256" key="7">
    <source>
        <dbReference type="SAM" id="Phobius"/>
    </source>
</evidence>
<name>A0A6N3YWH2_ALIFS</name>
<dbReference type="Gene3D" id="1.20.1250.20">
    <property type="entry name" value="MFS general substrate transporter like domains"/>
    <property type="match status" value="1"/>
</dbReference>
<feature type="transmembrane region" description="Helical" evidence="7">
    <location>
        <begin position="260"/>
        <end position="278"/>
    </location>
</feature>
<dbReference type="SUPFAM" id="SSF103473">
    <property type="entry name" value="MFS general substrate transporter"/>
    <property type="match status" value="1"/>
</dbReference>
<dbReference type="GO" id="GO:0022857">
    <property type="term" value="F:transmembrane transporter activity"/>
    <property type="evidence" value="ECO:0007669"/>
    <property type="project" value="InterPro"/>
</dbReference>
<feature type="transmembrane region" description="Helical" evidence="7">
    <location>
        <begin position="53"/>
        <end position="72"/>
    </location>
</feature>
<protein>
    <submittedName>
        <fullName evidence="9">MFS transporter</fullName>
    </submittedName>
</protein>
<feature type="transmembrane region" description="Helical" evidence="7">
    <location>
        <begin position="211"/>
        <end position="240"/>
    </location>
</feature>
<feature type="transmembrane region" description="Helical" evidence="7">
    <location>
        <begin position="173"/>
        <end position="190"/>
    </location>
</feature>
<feature type="transmembrane region" description="Helical" evidence="7">
    <location>
        <begin position="345"/>
        <end position="367"/>
    </location>
</feature>
<accession>A0A6N3YWH2</accession>
<evidence type="ECO:0000313" key="9">
    <source>
        <dbReference type="EMBL" id="MUK44696.1"/>
    </source>
</evidence>
<dbReference type="CDD" id="cd06173">
    <property type="entry name" value="MFS_MefA_like"/>
    <property type="match status" value="1"/>
</dbReference>
<keyword evidence="3" id="KW-1003">Cell membrane</keyword>
<evidence type="ECO:0000256" key="2">
    <source>
        <dbReference type="ARBA" id="ARBA00022448"/>
    </source>
</evidence>
<comment type="caution">
    <text evidence="9">The sequence shown here is derived from an EMBL/GenBank/DDBJ whole genome shotgun (WGS) entry which is preliminary data.</text>
</comment>
<comment type="subcellular location">
    <subcellularLocation>
        <location evidence="1">Cell membrane</location>
        <topology evidence="1">Multi-pass membrane protein</topology>
    </subcellularLocation>
</comment>
<reference evidence="9 10" key="1">
    <citation type="submission" date="2019-11" db="EMBL/GenBank/DDBJ databases">
        <title>Using colonization assays and comparative genomics to discover symbiosis behaviors and factors in Vibrio fischeri.</title>
        <authorList>
            <person name="Bongrand C."/>
            <person name="Moriano-Gutierrez S."/>
            <person name="Arevalo P."/>
            <person name="Mcfall-Ngai M."/>
            <person name="Visick K."/>
            <person name="Polz M.F."/>
            <person name="Ruby E.G."/>
        </authorList>
    </citation>
    <scope>NUCLEOTIDE SEQUENCE [LARGE SCALE GENOMIC DNA]</scope>
    <source>
        <strain evidence="10">emors.3.2</strain>
    </source>
</reference>
<feature type="transmembrane region" description="Helical" evidence="7">
    <location>
        <begin position="16"/>
        <end position="33"/>
    </location>
</feature>
<feature type="transmembrane region" description="Helical" evidence="7">
    <location>
        <begin position="308"/>
        <end position="324"/>
    </location>
</feature>
<organism evidence="9 10">
    <name type="scientific">Aliivibrio fischeri</name>
    <name type="common">Vibrio fischeri</name>
    <dbReference type="NCBI Taxonomy" id="668"/>
    <lineage>
        <taxon>Bacteria</taxon>
        <taxon>Pseudomonadati</taxon>
        <taxon>Pseudomonadota</taxon>
        <taxon>Gammaproteobacteria</taxon>
        <taxon>Vibrionales</taxon>
        <taxon>Vibrionaceae</taxon>
        <taxon>Aliivibrio</taxon>
    </lineage>
</organism>
<dbReference type="Pfam" id="PF05977">
    <property type="entry name" value="MFS_3"/>
    <property type="match status" value="1"/>
</dbReference>
<dbReference type="PANTHER" id="PTHR23513:SF6">
    <property type="entry name" value="MAJOR FACILITATOR SUPERFAMILY ASSOCIATED DOMAIN-CONTAINING PROTEIN"/>
    <property type="match status" value="1"/>
</dbReference>
<dbReference type="PROSITE" id="PS50850">
    <property type="entry name" value="MFS"/>
    <property type="match status" value="1"/>
</dbReference>
<evidence type="ECO:0000313" key="10">
    <source>
        <dbReference type="Proteomes" id="UP000435323"/>
    </source>
</evidence>
<evidence type="ECO:0000256" key="5">
    <source>
        <dbReference type="ARBA" id="ARBA00022989"/>
    </source>
</evidence>
<feature type="transmembrane region" description="Helical" evidence="7">
    <location>
        <begin position="285"/>
        <end position="302"/>
    </location>
</feature>
<evidence type="ECO:0000256" key="1">
    <source>
        <dbReference type="ARBA" id="ARBA00004651"/>
    </source>
</evidence>
<gene>
    <name evidence="9" type="ORF">GNP77_04815</name>
</gene>
<feature type="domain" description="Major facilitator superfamily (MFS) profile" evidence="8">
    <location>
        <begin position="1"/>
        <end position="399"/>
    </location>
</feature>
<keyword evidence="2" id="KW-0813">Transport</keyword>
<feature type="transmembrane region" description="Helical" evidence="7">
    <location>
        <begin position="145"/>
        <end position="167"/>
    </location>
</feature>
<proteinExistence type="predicted"/>
<dbReference type="GO" id="GO:0005886">
    <property type="term" value="C:plasma membrane"/>
    <property type="evidence" value="ECO:0007669"/>
    <property type="project" value="UniProtKB-SubCell"/>
</dbReference>
<dbReference type="EMBL" id="WOBO01000005">
    <property type="protein sequence ID" value="MUK44696.1"/>
    <property type="molecule type" value="Genomic_DNA"/>
</dbReference>
<feature type="transmembrane region" description="Helical" evidence="7">
    <location>
        <begin position="106"/>
        <end position="124"/>
    </location>
</feature>
<evidence type="ECO:0000256" key="3">
    <source>
        <dbReference type="ARBA" id="ARBA00022475"/>
    </source>
</evidence>
<dbReference type="InterPro" id="IPR010290">
    <property type="entry name" value="TM_effector"/>
</dbReference>
<evidence type="ECO:0000256" key="4">
    <source>
        <dbReference type="ARBA" id="ARBA00022692"/>
    </source>
</evidence>
<sequence>MENILDSIKNYKNRDYFYILSLNIIGNCAIWIQNMMSSIIASNISTTSMMNSIYQAAITIPFFCAFIAGYIGDLYNKKLIVSFSNFLLFLCSIVISFIDFKNENDIFILIILVGLFSIGSVLRMTVTQSLITTVVDTSFLKKASLLNNLGFNISRVIGLASAGYLMSYFSIRNLYMILSILFLFTSLIMFKIKINDSSLDGNRNRSKSKGLIHLTTHSSLFKIYSIDVFIMFFNGSLIWALLPYIAKSQFGFSSEGQSDLMAILGSGSLSTLFFYSVASKIKVGSSYYFIISLLLPLSIFMISITENIYFIYISLFVFGLVWNLKVSLLNGEVQFISPKESITRVISLFFMVMYSGQFIGVLFYGVINDVYGINTSFMISGCALFIGILLVIFKFKCERQMEYL</sequence>